<dbReference type="AlphaFoldDB" id="A0A0S4XLN0"/>
<dbReference type="Gene3D" id="3.40.50.300">
    <property type="entry name" value="P-loop containing nucleotide triphosphate hydrolases"/>
    <property type="match status" value="1"/>
</dbReference>
<gene>
    <name evidence="2" type="ORF">BN3087_220020</name>
</gene>
<dbReference type="SUPFAM" id="SSF52540">
    <property type="entry name" value="P-loop containing nucleoside triphosphate hydrolases"/>
    <property type="match status" value="1"/>
</dbReference>
<dbReference type="GO" id="GO:0016887">
    <property type="term" value="F:ATP hydrolysis activity"/>
    <property type="evidence" value="ECO:0007669"/>
    <property type="project" value="InterPro"/>
</dbReference>
<evidence type="ECO:0000313" key="2">
    <source>
        <dbReference type="EMBL" id="CUV65203.1"/>
    </source>
</evidence>
<organism evidence="2">
    <name type="scientific">Sulfurovum sp. enrichment culture clone C5</name>
    <dbReference type="NCBI Taxonomy" id="497650"/>
    <lineage>
        <taxon>Bacteria</taxon>
        <taxon>Pseudomonadati</taxon>
        <taxon>Campylobacterota</taxon>
        <taxon>Epsilonproteobacteria</taxon>
        <taxon>Campylobacterales</taxon>
        <taxon>Sulfurovaceae</taxon>
        <taxon>Sulfurovum</taxon>
        <taxon>environmental samples</taxon>
    </lineage>
</organism>
<evidence type="ECO:0000259" key="1">
    <source>
        <dbReference type="Pfam" id="PF13401"/>
    </source>
</evidence>
<dbReference type="InterPro" id="IPR049945">
    <property type="entry name" value="AAA_22"/>
</dbReference>
<reference evidence="2" key="1">
    <citation type="submission" date="2015-11" db="EMBL/GenBank/DDBJ databases">
        <authorList>
            <person name="Zhang Y."/>
            <person name="Guo Z."/>
        </authorList>
    </citation>
    <scope>NUCLEOTIDE SEQUENCE</scope>
    <source>
        <strain evidence="2">BN30871</strain>
    </source>
</reference>
<proteinExistence type="predicted"/>
<dbReference type="InterPro" id="IPR027417">
    <property type="entry name" value="P-loop_NTPase"/>
</dbReference>
<dbReference type="EMBL" id="FAXN01000021">
    <property type="protein sequence ID" value="CUV65203.1"/>
    <property type="molecule type" value="Genomic_DNA"/>
</dbReference>
<sequence length="233" mass="26788">MKEGFIETRNYTKIFESFTRLEALPITAPKIGLGYGNFGLGKTFSLERIAAKKNAILLRAEPTWSKKKLLEKLCTELGLDITGGGGRMYDRIVEDLRREKRIIIIDEIDILIENDKNTLTELLRAIHDETTSIFYFIGMEGALGIFKRKRHYFSRIVELVEFKAIGVDDVKKFCEKCDVNIEDDLVGYFAERYPNLRQILVLLVRLEKECLINDITSVSLATFNEMGVEHARK</sequence>
<protein>
    <submittedName>
        <fullName evidence="2">Putative prophage Mu, DNA transposition protein B</fullName>
    </submittedName>
</protein>
<feature type="domain" description="ORC1/DEAH AAA+ ATPase" evidence="1">
    <location>
        <begin position="30"/>
        <end position="144"/>
    </location>
</feature>
<accession>A0A0S4XLN0</accession>
<dbReference type="Pfam" id="PF13401">
    <property type="entry name" value="AAA_22"/>
    <property type="match status" value="1"/>
</dbReference>
<name>A0A0S4XLN0_9BACT</name>